<feature type="compositionally biased region" description="Polar residues" evidence="1">
    <location>
        <begin position="266"/>
        <end position="282"/>
    </location>
</feature>
<name>A0A034VDN0_BACDO</name>
<feature type="region of interest" description="Disordered" evidence="1">
    <location>
        <begin position="259"/>
        <end position="282"/>
    </location>
</feature>
<sequence length="465" mass="51082">MDATNVTPSKQNKTEAVTPNSNNKQQNASQKHSGPFYISPSLFDNKRLRQKRLRWAKALLAAAGFKQHHLLQRKKTERRKHVLCDLRADVTIDLLSDEDEKAIENNNKDVKVTEEKPIVISKCASMTISDGPPPLVPISNVHSAPKQLFTQIYAFPKQAIEVSKVPNITLIPVQNLQNPPAPPPVASVAPMPRRVKRKRKSQQPKRHKQPVIVNNESIILSDESDMDISLVEPIVESSTNNVFSPALTIATETLPPTTTISPTSTNNLQLVQPPSPTKSNTSYPTLLTPYSAQVDEEVTVSIVPRSSTAGGTCLKSNDNELFPMLPDETTVHTVIANRTYELSLTKLREGLASCGISEFANGQQKPAPVRRKGQLVDTPPMVSPNPPPISLKLSSDLSISLISDDDDDSHEQQHQQRLAAESLLQKQPQLMVQHLQLPAGGMLQAGASVSLVGTSRLPPRRRKLV</sequence>
<protein>
    <submittedName>
        <fullName evidence="2">Protein a6</fullName>
    </submittedName>
</protein>
<dbReference type="EMBL" id="GAKP01019055">
    <property type="protein sequence ID" value="JAC39897.1"/>
    <property type="molecule type" value="Transcribed_RNA"/>
</dbReference>
<proteinExistence type="predicted"/>
<dbReference type="EMBL" id="GAKP01019062">
    <property type="protein sequence ID" value="JAC39890.1"/>
    <property type="molecule type" value="Transcribed_RNA"/>
</dbReference>
<feature type="region of interest" description="Disordered" evidence="1">
    <location>
        <begin position="362"/>
        <end position="387"/>
    </location>
</feature>
<feature type="compositionally biased region" description="Polar residues" evidence="1">
    <location>
        <begin position="1"/>
        <end position="19"/>
    </location>
</feature>
<feature type="region of interest" description="Disordered" evidence="1">
    <location>
        <begin position="1"/>
        <end position="40"/>
    </location>
</feature>
<dbReference type="OrthoDB" id="7867878at2759"/>
<evidence type="ECO:0000256" key="1">
    <source>
        <dbReference type="SAM" id="MobiDB-lite"/>
    </source>
</evidence>
<feature type="region of interest" description="Disordered" evidence="1">
    <location>
        <begin position="180"/>
        <end position="209"/>
    </location>
</feature>
<feature type="compositionally biased region" description="Low complexity" evidence="1">
    <location>
        <begin position="20"/>
        <end position="31"/>
    </location>
</feature>
<organism evidence="2">
    <name type="scientific">Bactrocera dorsalis</name>
    <name type="common">Oriental fruit fly</name>
    <name type="synonym">Dacus dorsalis</name>
    <dbReference type="NCBI Taxonomy" id="27457"/>
    <lineage>
        <taxon>Eukaryota</taxon>
        <taxon>Metazoa</taxon>
        <taxon>Ecdysozoa</taxon>
        <taxon>Arthropoda</taxon>
        <taxon>Hexapoda</taxon>
        <taxon>Insecta</taxon>
        <taxon>Pterygota</taxon>
        <taxon>Neoptera</taxon>
        <taxon>Endopterygota</taxon>
        <taxon>Diptera</taxon>
        <taxon>Brachycera</taxon>
        <taxon>Muscomorpha</taxon>
        <taxon>Tephritoidea</taxon>
        <taxon>Tephritidae</taxon>
        <taxon>Bactrocera</taxon>
        <taxon>Bactrocera</taxon>
    </lineage>
</organism>
<feature type="compositionally biased region" description="Basic residues" evidence="1">
    <location>
        <begin position="193"/>
        <end position="209"/>
    </location>
</feature>
<dbReference type="AlphaFoldDB" id="A0A034VDN0"/>
<evidence type="ECO:0000313" key="2">
    <source>
        <dbReference type="EMBL" id="JAC39890.1"/>
    </source>
</evidence>
<accession>A0A034VDN0</accession>
<gene>
    <name evidence="2" type="primary">A6</name>
</gene>
<reference evidence="2" key="1">
    <citation type="journal article" date="2014" name="BMC Genomics">
        <title>Characterizing the developmental transcriptome of the oriental fruit fly, Bactrocera dorsalis (Diptera: Tephritidae) through comparative genomic analysis with Drosophila melanogaster utilizing modENCODE datasets.</title>
        <authorList>
            <person name="Geib S.M."/>
            <person name="Calla B."/>
            <person name="Hall B."/>
            <person name="Hou S."/>
            <person name="Manoukis N.C."/>
        </authorList>
    </citation>
    <scope>NUCLEOTIDE SEQUENCE</scope>
    <source>
        <strain evidence="2">Punador</strain>
    </source>
</reference>